<dbReference type="Gene3D" id="3.40.50.150">
    <property type="entry name" value="Vaccinia Virus protein VP39"/>
    <property type="match status" value="1"/>
</dbReference>
<sequence>MTHTEASTGPGTTEMPAALLRAARAAKGFMPDPEGAALYETAVAYGARLAAAGPLLEVGTYCGKSAVYLGAAARAAGTVAVTVDHHHGSEENQAGWEHHDPSLVDPSTGRMDTLPTFRKTIGAADLEDHVVAIVGQSRTVSAFWRTPLALLFIDGGHAEEHAQGDYEGWAPHVAVGGALVIHDVFPDPADGGRAPYHVYLRALRSGAFEERRVEGSLRVLERVSDADPRIPA</sequence>
<dbReference type="RefSeq" id="WP_225961277.1">
    <property type="nucleotide sequence ID" value="NZ_JADBDZ010000001.1"/>
</dbReference>
<evidence type="ECO:0000256" key="1">
    <source>
        <dbReference type="ARBA" id="ARBA00022603"/>
    </source>
</evidence>
<accession>A0ABR9JVB0</accession>
<keyword evidence="4" id="KW-1185">Reference proteome</keyword>
<dbReference type="InterPro" id="IPR029063">
    <property type="entry name" value="SAM-dependent_MTases_sf"/>
</dbReference>
<gene>
    <name evidence="3" type="ORF">H4W34_004339</name>
</gene>
<dbReference type="PANTHER" id="PTHR40048">
    <property type="entry name" value="RHAMNOSYL O-METHYLTRANSFERASE"/>
    <property type="match status" value="1"/>
</dbReference>
<dbReference type="SUPFAM" id="SSF53335">
    <property type="entry name" value="S-adenosyl-L-methionine-dependent methyltransferases"/>
    <property type="match status" value="1"/>
</dbReference>
<dbReference type="EMBL" id="JADBDZ010000001">
    <property type="protein sequence ID" value="MBE1534506.1"/>
    <property type="molecule type" value="Genomic_DNA"/>
</dbReference>
<organism evidence="3 4">
    <name type="scientific">Actinomadura algeriensis</name>
    <dbReference type="NCBI Taxonomy" id="1679523"/>
    <lineage>
        <taxon>Bacteria</taxon>
        <taxon>Bacillati</taxon>
        <taxon>Actinomycetota</taxon>
        <taxon>Actinomycetes</taxon>
        <taxon>Streptosporangiales</taxon>
        <taxon>Thermomonosporaceae</taxon>
        <taxon>Actinomadura</taxon>
    </lineage>
</organism>
<keyword evidence="1" id="KW-0489">Methyltransferase</keyword>
<dbReference type="PANTHER" id="PTHR40048:SF1">
    <property type="entry name" value="RHAMNOSYL O-METHYLTRANSFERASE"/>
    <property type="match status" value="1"/>
</dbReference>
<comment type="caution">
    <text evidence="3">The sequence shown here is derived from an EMBL/GenBank/DDBJ whole genome shotgun (WGS) entry which is preliminary data.</text>
</comment>
<dbReference type="Pfam" id="PF13578">
    <property type="entry name" value="Methyltransf_24"/>
    <property type="match status" value="1"/>
</dbReference>
<dbReference type="Proteomes" id="UP000627838">
    <property type="component" value="Unassembled WGS sequence"/>
</dbReference>
<evidence type="ECO:0000256" key="2">
    <source>
        <dbReference type="ARBA" id="ARBA00022679"/>
    </source>
</evidence>
<name>A0ABR9JVB0_9ACTN</name>
<evidence type="ECO:0000313" key="3">
    <source>
        <dbReference type="EMBL" id="MBE1534506.1"/>
    </source>
</evidence>
<reference evidence="3 4" key="1">
    <citation type="submission" date="2020-10" db="EMBL/GenBank/DDBJ databases">
        <title>Sequencing the genomes of 1000 actinobacteria strains.</title>
        <authorList>
            <person name="Klenk H.-P."/>
        </authorList>
    </citation>
    <scope>NUCLEOTIDE SEQUENCE [LARGE SCALE GENOMIC DNA]</scope>
    <source>
        <strain evidence="3 4">DSM 46744</strain>
    </source>
</reference>
<keyword evidence="2" id="KW-0808">Transferase</keyword>
<proteinExistence type="predicted"/>
<protein>
    <submittedName>
        <fullName evidence="3">O-methyltransferase YrrM</fullName>
    </submittedName>
</protein>
<evidence type="ECO:0000313" key="4">
    <source>
        <dbReference type="Proteomes" id="UP000627838"/>
    </source>
</evidence>